<dbReference type="Pfam" id="PF05065">
    <property type="entry name" value="Phage_capsid"/>
    <property type="match status" value="1"/>
</dbReference>
<reference evidence="4" key="1">
    <citation type="journal article" date="2019" name="Int. J. Syst. Evol. Microbiol.">
        <title>The Global Catalogue of Microorganisms (GCM) 10K type strain sequencing project: providing services to taxonomists for standard genome sequencing and annotation.</title>
        <authorList>
            <consortium name="The Broad Institute Genomics Platform"/>
            <consortium name="The Broad Institute Genome Sequencing Center for Infectious Disease"/>
            <person name="Wu L."/>
            <person name="Ma J."/>
        </authorList>
    </citation>
    <scope>NUCLEOTIDE SEQUENCE [LARGE SCALE GENOMIC DNA]</scope>
    <source>
        <strain evidence="4">JCM 3369</strain>
    </source>
</reference>
<dbReference type="RefSeq" id="WP_378050113.1">
    <property type="nucleotide sequence ID" value="NZ_JBHSXE010000002.1"/>
</dbReference>
<dbReference type="EMBL" id="JBHSXS010000019">
    <property type="protein sequence ID" value="MFC6883520.1"/>
    <property type="molecule type" value="Genomic_DNA"/>
</dbReference>
<accession>A0ABW2CT54</accession>
<dbReference type="InterPro" id="IPR054612">
    <property type="entry name" value="Phage_capsid-like_C"/>
</dbReference>
<comment type="subcellular location">
    <subcellularLocation>
        <location evidence="1">Virion</location>
    </subcellularLocation>
</comment>
<protein>
    <submittedName>
        <fullName evidence="3">Phage major capsid protein</fullName>
    </submittedName>
</protein>
<evidence type="ECO:0000256" key="1">
    <source>
        <dbReference type="ARBA" id="ARBA00004328"/>
    </source>
</evidence>
<evidence type="ECO:0000313" key="4">
    <source>
        <dbReference type="Proteomes" id="UP001596380"/>
    </source>
</evidence>
<evidence type="ECO:0000313" key="3">
    <source>
        <dbReference type="EMBL" id="MFC6883520.1"/>
    </source>
</evidence>
<dbReference type="Gene3D" id="3.30.2320.10">
    <property type="entry name" value="hypothetical protein PF0899 domain"/>
    <property type="match status" value="1"/>
</dbReference>
<dbReference type="NCBIfam" id="TIGR01554">
    <property type="entry name" value="major_cap_HK97"/>
    <property type="match status" value="1"/>
</dbReference>
<keyword evidence="4" id="KW-1185">Reference proteome</keyword>
<dbReference type="SUPFAM" id="SSF56563">
    <property type="entry name" value="Major capsid protein gp5"/>
    <property type="match status" value="1"/>
</dbReference>
<sequence length="449" mass="48823">MPATSVHTDRIKELRTALETKAAEIDRIGDSFKDETGKGHFVVSNAQHKAYTDAIAEADQIKAAIISEKKAAGIYEFLHAPDGVPVAGVDTVQGGQVQMQTKSLWSQWKDSDAWQEMKSTKFQQVGRIAAFDASAHGFAGLEVKGQGDVYTAMAGNVTLPAITAPENVGLIERMIRPGRIRDLFPKETTSAETLWGVRQTGFTNRAAPVPQRVAADGGPATGAATDTWGLKPKSDIQVAPFTVNVSTIAHLMYAHRDTLSDEPRMRTLIDRDLVDGLKMTEDEQLLYGDGEGANIQGLVNTPGVQTYTGLATDAYSAQIRRAITRSLLAYFEPTGVAMHPLDFENLELEKDKNGVYVLSVSVALGAEKRVWRLPVVDTPAVHQSQYILGAFGTAAKVYDREQVNLQVSESNRDLFEKNVITIRCEERVALLVERPEAIVVGAFTTPAAA</sequence>
<organism evidence="3 4">
    <name type="scientific">Actinomadura yumaensis</name>
    <dbReference type="NCBI Taxonomy" id="111807"/>
    <lineage>
        <taxon>Bacteria</taxon>
        <taxon>Bacillati</taxon>
        <taxon>Actinomycetota</taxon>
        <taxon>Actinomycetes</taxon>
        <taxon>Streptosporangiales</taxon>
        <taxon>Thermomonosporaceae</taxon>
        <taxon>Actinomadura</taxon>
    </lineage>
</organism>
<name>A0ABW2CT54_9ACTN</name>
<proteinExistence type="predicted"/>
<gene>
    <name evidence="3" type="ORF">ACFQKB_27430</name>
</gene>
<feature type="domain" description="Phage capsid-like C-terminal" evidence="2">
    <location>
        <begin position="171"/>
        <end position="442"/>
    </location>
</feature>
<comment type="caution">
    <text evidence="3">The sequence shown here is derived from an EMBL/GenBank/DDBJ whole genome shotgun (WGS) entry which is preliminary data.</text>
</comment>
<dbReference type="Proteomes" id="UP001596380">
    <property type="component" value="Unassembled WGS sequence"/>
</dbReference>
<dbReference type="InterPro" id="IPR024455">
    <property type="entry name" value="Phage_capsid"/>
</dbReference>
<evidence type="ECO:0000259" key="2">
    <source>
        <dbReference type="Pfam" id="PF05065"/>
    </source>
</evidence>
<dbReference type="Gene3D" id="3.30.2400.10">
    <property type="entry name" value="Major capsid protein gp5"/>
    <property type="match status" value="1"/>
</dbReference>